<accession>A0A1J5RXZ6</accession>
<dbReference type="InterPro" id="IPR015637">
    <property type="entry name" value="MUG/TDG"/>
</dbReference>
<evidence type="ECO:0000256" key="2">
    <source>
        <dbReference type="ARBA" id="ARBA00022801"/>
    </source>
</evidence>
<dbReference type="PANTHER" id="PTHR12159">
    <property type="entry name" value="G/T AND G/U MISMATCH-SPECIFIC DNA GLYCOSYLASE"/>
    <property type="match status" value="1"/>
</dbReference>
<keyword evidence="1" id="KW-0227">DNA damage</keyword>
<dbReference type="SUPFAM" id="SSF52141">
    <property type="entry name" value="Uracil-DNA glycosylase-like"/>
    <property type="match status" value="1"/>
</dbReference>
<dbReference type="InterPro" id="IPR005122">
    <property type="entry name" value="Uracil-DNA_glycosylase-like"/>
</dbReference>
<gene>
    <name evidence="5" type="primary">mug</name>
    <name evidence="5" type="ORF">GALL_174200</name>
</gene>
<protein>
    <submittedName>
        <fullName evidence="5">G/U mismatch-specific DNA glycosylase</fullName>
        <ecNumber evidence="5">3.2.2.28</ecNumber>
    </submittedName>
</protein>
<dbReference type="InterPro" id="IPR036895">
    <property type="entry name" value="Uracil-DNA_glycosylase-like_sf"/>
</dbReference>
<dbReference type="GO" id="GO:0008263">
    <property type="term" value="F:pyrimidine-specific mismatch base pair DNA N-glycosylase activity"/>
    <property type="evidence" value="ECO:0007669"/>
    <property type="project" value="TreeGrafter"/>
</dbReference>
<dbReference type="AlphaFoldDB" id="A0A1J5RXZ6"/>
<feature type="domain" description="Uracil-DNA glycosylase-like" evidence="4">
    <location>
        <begin position="14"/>
        <end position="75"/>
    </location>
</feature>
<evidence type="ECO:0000256" key="3">
    <source>
        <dbReference type="ARBA" id="ARBA00023204"/>
    </source>
</evidence>
<evidence type="ECO:0000259" key="4">
    <source>
        <dbReference type="Pfam" id="PF03167"/>
    </source>
</evidence>
<comment type="caution">
    <text evidence="5">The sequence shown here is derived from an EMBL/GenBank/DDBJ whole genome shotgun (WGS) entry which is preliminary data.</text>
</comment>
<dbReference type="Gene3D" id="3.40.470.10">
    <property type="entry name" value="Uracil-DNA glycosylase-like domain"/>
    <property type="match status" value="1"/>
</dbReference>
<sequence length="94" mass="10114">MTDDILPDQLFLGLQLVFCGTAGGTDSEHRGAYYAGPGNRFWSIQAETGLTPRRFAPEEFPLLRDLGIGLTNIAKKTFGADADLAACDFDVGAF</sequence>
<organism evidence="5">
    <name type="scientific">mine drainage metagenome</name>
    <dbReference type="NCBI Taxonomy" id="410659"/>
    <lineage>
        <taxon>unclassified sequences</taxon>
        <taxon>metagenomes</taxon>
        <taxon>ecological metagenomes</taxon>
    </lineage>
</organism>
<name>A0A1J5RXZ6_9ZZZZ</name>
<keyword evidence="2 5" id="KW-0378">Hydrolase</keyword>
<proteinExistence type="predicted"/>
<dbReference type="Pfam" id="PF03167">
    <property type="entry name" value="UDG"/>
    <property type="match status" value="1"/>
</dbReference>
<dbReference type="EMBL" id="MLJW01000094">
    <property type="protein sequence ID" value="OIR00547.1"/>
    <property type="molecule type" value="Genomic_DNA"/>
</dbReference>
<evidence type="ECO:0000256" key="1">
    <source>
        <dbReference type="ARBA" id="ARBA00022763"/>
    </source>
</evidence>
<dbReference type="EC" id="3.2.2.28" evidence="5"/>
<reference evidence="5" key="1">
    <citation type="submission" date="2016-10" db="EMBL/GenBank/DDBJ databases">
        <title>Sequence of Gallionella enrichment culture.</title>
        <authorList>
            <person name="Poehlein A."/>
            <person name="Muehling M."/>
            <person name="Daniel R."/>
        </authorList>
    </citation>
    <scope>NUCLEOTIDE SEQUENCE</scope>
</reference>
<dbReference type="GO" id="GO:0006285">
    <property type="term" value="P:base-excision repair, AP site formation"/>
    <property type="evidence" value="ECO:0007669"/>
    <property type="project" value="InterPro"/>
</dbReference>
<dbReference type="GO" id="GO:0004844">
    <property type="term" value="F:uracil DNA N-glycosylase activity"/>
    <property type="evidence" value="ECO:0007669"/>
    <property type="project" value="TreeGrafter"/>
</dbReference>
<dbReference type="PANTHER" id="PTHR12159:SF9">
    <property type="entry name" value="G_T MISMATCH-SPECIFIC THYMINE DNA GLYCOSYLASE"/>
    <property type="match status" value="1"/>
</dbReference>
<keyword evidence="3" id="KW-0234">DNA repair</keyword>
<keyword evidence="5" id="KW-0326">Glycosidase</keyword>
<evidence type="ECO:0000313" key="5">
    <source>
        <dbReference type="EMBL" id="OIR00547.1"/>
    </source>
</evidence>